<evidence type="ECO:0000313" key="2">
    <source>
        <dbReference type="EMBL" id="KPK62613.1"/>
    </source>
</evidence>
<feature type="transmembrane region" description="Helical" evidence="1">
    <location>
        <begin position="54"/>
        <end position="72"/>
    </location>
</feature>
<protein>
    <submittedName>
        <fullName evidence="2">Uncharacterized protein</fullName>
    </submittedName>
</protein>
<evidence type="ECO:0000256" key="1">
    <source>
        <dbReference type="SAM" id="Phobius"/>
    </source>
</evidence>
<reference evidence="2 3" key="1">
    <citation type="journal article" date="2015" name="Microbiome">
        <title>Genomic resolution of linkages in carbon, nitrogen, and sulfur cycling among widespread estuary sediment bacteria.</title>
        <authorList>
            <person name="Baker B.J."/>
            <person name="Lazar C.S."/>
            <person name="Teske A.P."/>
            <person name="Dick G.J."/>
        </authorList>
    </citation>
    <scope>NUCLEOTIDE SEQUENCE [LARGE SCALE GENOMIC DNA]</scope>
    <source>
        <strain evidence="2">SM23_42</strain>
    </source>
</reference>
<dbReference type="AlphaFoldDB" id="A0A0S8FPI2"/>
<proteinExistence type="predicted"/>
<comment type="caution">
    <text evidence="2">The sequence shown here is derived from an EMBL/GenBank/DDBJ whole genome shotgun (WGS) entry which is preliminary data.</text>
</comment>
<organism evidence="2 3">
    <name type="scientific">candidate division WOR_3 bacterium SM23_42</name>
    <dbReference type="NCBI Taxonomy" id="1703779"/>
    <lineage>
        <taxon>Bacteria</taxon>
        <taxon>Bacteria division WOR-3</taxon>
    </lineage>
</organism>
<name>A0A0S8FPI2_UNCW3</name>
<keyword evidence="1" id="KW-0472">Membrane</keyword>
<dbReference type="Proteomes" id="UP000051373">
    <property type="component" value="Unassembled WGS sequence"/>
</dbReference>
<gene>
    <name evidence="2" type="ORF">AMJ83_10380</name>
</gene>
<sequence>MPHTLVVFLVIAIWMQVKSNRKNADVYNQTHGVVKSNQDLLAVKSAINLSMRLAVIYIILYVLFIIILGIFVARGESLGHAALSLFVFGVVTLPIGLVGKRYEKKIKTMQVQADDPEIADKFQQYLKQWDKARFQLSD</sequence>
<feature type="transmembrane region" description="Helical" evidence="1">
    <location>
        <begin position="78"/>
        <end position="99"/>
    </location>
</feature>
<evidence type="ECO:0000313" key="3">
    <source>
        <dbReference type="Proteomes" id="UP000051373"/>
    </source>
</evidence>
<dbReference type="EMBL" id="LJUJ01000031">
    <property type="protein sequence ID" value="KPK62613.1"/>
    <property type="molecule type" value="Genomic_DNA"/>
</dbReference>
<keyword evidence="1" id="KW-0812">Transmembrane</keyword>
<keyword evidence="1" id="KW-1133">Transmembrane helix</keyword>
<accession>A0A0S8FPI2</accession>